<evidence type="ECO:0000256" key="3">
    <source>
        <dbReference type="ARBA" id="ARBA00023242"/>
    </source>
</evidence>
<dbReference type="OrthoDB" id="60033at2759"/>
<dbReference type="Proteomes" id="UP000266841">
    <property type="component" value="Unassembled WGS sequence"/>
</dbReference>
<evidence type="ECO:0000256" key="1">
    <source>
        <dbReference type="ARBA" id="ARBA00004123"/>
    </source>
</evidence>
<protein>
    <recommendedName>
        <fullName evidence="6">HSF-type DNA-binding domain-containing protein</fullName>
    </recommendedName>
</protein>
<dbReference type="GO" id="GO:0005634">
    <property type="term" value="C:nucleus"/>
    <property type="evidence" value="ECO:0007669"/>
    <property type="project" value="UniProtKB-SubCell"/>
</dbReference>
<feature type="domain" description="HSF-type DNA-binding" evidence="6">
    <location>
        <begin position="78"/>
        <end position="180"/>
    </location>
</feature>
<dbReference type="InterPro" id="IPR000232">
    <property type="entry name" value="HSF_DNA-bd"/>
</dbReference>
<comment type="caution">
    <text evidence="7">The sequence shown here is derived from an EMBL/GenBank/DDBJ whole genome shotgun (WGS) entry which is preliminary data.</text>
</comment>
<dbReference type="AlphaFoldDB" id="K0R423"/>
<reference evidence="7 8" key="1">
    <citation type="journal article" date="2012" name="Genome Biol.">
        <title>Genome and low-iron response of an oceanic diatom adapted to chronic iron limitation.</title>
        <authorList>
            <person name="Lommer M."/>
            <person name="Specht M."/>
            <person name="Roy A.S."/>
            <person name="Kraemer L."/>
            <person name="Andreson R."/>
            <person name="Gutowska M.A."/>
            <person name="Wolf J."/>
            <person name="Bergner S.V."/>
            <person name="Schilhabel M.B."/>
            <person name="Klostermeier U.C."/>
            <person name="Beiko R.G."/>
            <person name="Rosenstiel P."/>
            <person name="Hippler M."/>
            <person name="Laroche J."/>
        </authorList>
    </citation>
    <scope>NUCLEOTIDE SEQUENCE [LARGE SCALE GENOMIC DNA]</scope>
    <source>
        <strain evidence="7 8">CCMP1005</strain>
    </source>
</reference>
<evidence type="ECO:0000313" key="8">
    <source>
        <dbReference type="Proteomes" id="UP000266841"/>
    </source>
</evidence>
<evidence type="ECO:0000259" key="6">
    <source>
        <dbReference type="SMART" id="SM00415"/>
    </source>
</evidence>
<name>K0R423_THAOC</name>
<feature type="compositionally biased region" description="Low complexity" evidence="5">
    <location>
        <begin position="7"/>
        <end position="17"/>
    </location>
</feature>
<evidence type="ECO:0000256" key="2">
    <source>
        <dbReference type="ARBA" id="ARBA00023125"/>
    </source>
</evidence>
<dbReference type="InterPro" id="IPR036388">
    <property type="entry name" value="WH-like_DNA-bd_sf"/>
</dbReference>
<dbReference type="SUPFAM" id="SSF46785">
    <property type="entry name" value="Winged helix' DNA-binding domain"/>
    <property type="match status" value="1"/>
</dbReference>
<sequence length="283" mass="31175">MKRKSSSDAMGSSASPAEAQYTHRITPVGSPRSDGMNDQKATLEALCLSPVVPPTARSTSRSVAPPGNRPSAPPASSRLNKFVRGLHQMLLDEKGNGIIDWDKGVLILHSLDDFSEKVLPRYFNTRNFKTFRRQLNYYGFLHLKTDGSPEGSALWVNQELAEMDDDSVGVVLRLKRVTDPSHANNQREREAGSSSSGGNASKDKRVRRRTLSGQFVVPKTLPRGIPKTVRVETKPLPEPKPQKVEVVTAQTAQPYEDVNPYDDVSFCQLESQAPALLVSMLHA</sequence>
<dbReference type="Gene3D" id="1.10.10.10">
    <property type="entry name" value="Winged helix-like DNA-binding domain superfamily/Winged helix DNA-binding domain"/>
    <property type="match status" value="1"/>
</dbReference>
<dbReference type="PANTHER" id="PTHR10015:SF206">
    <property type="entry name" value="HSF-TYPE DNA-BINDING DOMAIN-CONTAINING PROTEIN"/>
    <property type="match status" value="1"/>
</dbReference>
<proteinExistence type="inferred from homology"/>
<keyword evidence="8" id="KW-1185">Reference proteome</keyword>
<gene>
    <name evidence="7" type="ORF">THAOC_34984</name>
</gene>
<evidence type="ECO:0000313" key="7">
    <source>
        <dbReference type="EMBL" id="EJK46354.1"/>
    </source>
</evidence>
<dbReference type="InterPro" id="IPR036390">
    <property type="entry name" value="WH_DNA-bd_sf"/>
</dbReference>
<dbReference type="EMBL" id="AGNL01047810">
    <property type="protein sequence ID" value="EJK46354.1"/>
    <property type="molecule type" value="Genomic_DNA"/>
</dbReference>
<dbReference type="GO" id="GO:0043565">
    <property type="term" value="F:sequence-specific DNA binding"/>
    <property type="evidence" value="ECO:0007669"/>
    <property type="project" value="InterPro"/>
</dbReference>
<keyword evidence="3" id="KW-0539">Nucleus</keyword>
<comment type="subcellular location">
    <subcellularLocation>
        <location evidence="1">Nucleus</location>
    </subcellularLocation>
</comment>
<keyword evidence="2" id="KW-0238">DNA-binding</keyword>
<comment type="similarity">
    <text evidence="4">Belongs to the HSF family.</text>
</comment>
<evidence type="ECO:0000256" key="5">
    <source>
        <dbReference type="SAM" id="MobiDB-lite"/>
    </source>
</evidence>
<feature type="region of interest" description="Disordered" evidence="5">
    <location>
        <begin position="177"/>
        <end position="212"/>
    </location>
</feature>
<dbReference type="GO" id="GO:0003700">
    <property type="term" value="F:DNA-binding transcription factor activity"/>
    <property type="evidence" value="ECO:0007669"/>
    <property type="project" value="InterPro"/>
</dbReference>
<dbReference type="eggNOG" id="ENOG502SQ1Z">
    <property type="taxonomic scope" value="Eukaryota"/>
</dbReference>
<feature type="region of interest" description="Disordered" evidence="5">
    <location>
        <begin position="53"/>
        <end position="77"/>
    </location>
</feature>
<feature type="region of interest" description="Disordered" evidence="5">
    <location>
        <begin position="1"/>
        <end position="38"/>
    </location>
</feature>
<dbReference type="PRINTS" id="PR00056">
    <property type="entry name" value="HSFDOMAIN"/>
</dbReference>
<accession>K0R423</accession>
<evidence type="ECO:0000256" key="4">
    <source>
        <dbReference type="RuleBase" id="RU004020"/>
    </source>
</evidence>
<dbReference type="Pfam" id="PF00447">
    <property type="entry name" value="HSF_DNA-bind"/>
    <property type="match status" value="1"/>
</dbReference>
<organism evidence="7 8">
    <name type="scientific">Thalassiosira oceanica</name>
    <name type="common">Marine diatom</name>
    <dbReference type="NCBI Taxonomy" id="159749"/>
    <lineage>
        <taxon>Eukaryota</taxon>
        <taxon>Sar</taxon>
        <taxon>Stramenopiles</taxon>
        <taxon>Ochrophyta</taxon>
        <taxon>Bacillariophyta</taxon>
        <taxon>Coscinodiscophyceae</taxon>
        <taxon>Thalassiosirophycidae</taxon>
        <taxon>Thalassiosirales</taxon>
        <taxon>Thalassiosiraceae</taxon>
        <taxon>Thalassiosira</taxon>
    </lineage>
</organism>
<dbReference type="PANTHER" id="PTHR10015">
    <property type="entry name" value="HEAT SHOCK TRANSCRIPTION FACTOR"/>
    <property type="match status" value="1"/>
</dbReference>
<dbReference type="SMART" id="SM00415">
    <property type="entry name" value="HSF"/>
    <property type="match status" value="1"/>
</dbReference>